<proteinExistence type="predicted"/>
<name>A0A2S6GRN2_9PSEU</name>
<evidence type="ECO:0000313" key="3">
    <source>
        <dbReference type="Proteomes" id="UP000239203"/>
    </source>
</evidence>
<evidence type="ECO:0000313" key="2">
    <source>
        <dbReference type="EMBL" id="PPK67833.1"/>
    </source>
</evidence>
<keyword evidence="3" id="KW-1185">Reference proteome</keyword>
<comment type="caution">
    <text evidence="2">The sequence shown here is derived from an EMBL/GenBank/DDBJ whole genome shotgun (WGS) entry which is preliminary data.</text>
</comment>
<sequence length="61" mass="6590">MSMWAHVSFRKSSRSDVNGGDCVEVGALPGLVGVRDSKKPEAGLLELPTTAWTRFVSELRG</sequence>
<gene>
    <name evidence="2" type="ORF">CLV40_10663</name>
</gene>
<evidence type="ECO:0000259" key="1">
    <source>
        <dbReference type="Pfam" id="PF04149"/>
    </source>
</evidence>
<feature type="domain" description="DUF397" evidence="1">
    <location>
        <begin position="8"/>
        <end position="60"/>
    </location>
</feature>
<organism evidence="2 3">
    <name type="scientific">Actinokineospora auranticolor</name>
    <dbReference type="NCBI Taxonomy" id="155976"/>
    <lineage>
        <taxon>Bacteria</taxon>
        <taxon>Bacillati</taxon>
        <taxon>Actinomycetota</taxon>
        <taxon>Actinomycetes</taxon>
        <taxon>Pseudonocardiales</taxon>
        <taxon>Pseudonocardiaceae</taxon>
        <taxon>Actinokineospora</taxon>
    </lineage>
</organism>
<dbReference type="Pfam" id="PF04149">
    <property type="entry name" value="DUF397"/>
    <property type="match status" value="1"/>
</dbReference>
<protein>
    <submittedName>
        <fullName evidence="2">Uncharacterized protein DUF397</fullName>
    </submittedName>
</protein>
<dbReference type="InterPro" id="IPR007278">
    <property type="entry name" value="DUF397"/>
</dbReference>
<dbReference type="Proteomes" id="UP000239203">
    <property type="component" value="Unassembled WGS sequence"/>
</dbReference>
<reference evidence="2 3" key="1">
    <citation type="submission" date="2018-02" db="EMBL/GenBank/DDBJ databases">
        <title>Genomic Encyclopedia of Archaeal and Bacterial Type Strains, Phase II (KMG-II): from individual species to whole genera.</title>
        <authorList>
            <person name="Goeker M."/>
        </authorList>
    </citation>
    <scope>NUCLEOTIDE SEQUENCE [LARGE SCALE GENOMIC DNA]</scope>
    <source>
        <strain evidence="2 3">YU 961-1</strain>
    </source>
</reference>
<dbReference type="RefSeq" id="WP_342752264.1">
    <property type="nucleotide sequence ID" value="NZ_CP154825.1"/>
</dbReference>
<accession>A0A2S6GRN2</accession>
<dbReference type="AlphaFoldDB" id="A0A2S6GRN2"/>
<dbReference type="EMBL" id="PTIX01000006">
    <property type="protein sequence ID" value="PPK67833.1"/>
    <property type="molecule type" value="Genomic_DNA"/>
</dbReference>